<dbReference type="Gene3D" id="3.40.50.2000">
    <property type="entry name" value="Glycogen Phosphorylase B"/>
    <property type="match status" value="1"/>
</dbReference>
<dbReference type="Proteomes" id="UP000027466">
    <property type="component" value="Unassembled WGS sequence"/>
</dbReference>
<name>A0A069PH07_9BURK</name>
<keyword evidence="3" id="KW-0808">Transferase</keyword>
<dbReference type="GO" id="GO:0016740">
    <property type="term" value="F:transferase activity"/>
    <property type="evidence" value="ECO:0007669"/>
    <property type="project" value="UniProtKB-KW"/>
</dbReference>
<dbReference type="Gene3D" id="3.90.550.10">
    <property type="entry name" value="Spore Coat Polysaccharide Biosynthesis Protein SpsA, Chain A"/>
    <property type="match status" value="1"/>
</dbReference>
<accession>A0A069PH07</accession>
<feature type="region of interest" description="Disordered" evidence="1">
    <location>
        <begin position="1"/>
        <end position="20"/>
    </location>
</feature>
<feature type="domain" description="Glycosyltransferase 2-like" evidence="2">
    <location>
        <begin position="57"/>
        <end position="150"/>
    </location>
</feature>
<evidence type="ECO:0000259" key="2">
    <source>
        <dbReference type="Pfam" id="PF00535"/>
    </source>
</evidence>
<evidence type="ECO:0000313" key="4">
    <source>
        <dbReference type="Proteomes" id="UP000027466"/>
    </source>
</evidence>
<dbReference type="InterPro" id="IPR050834">
    <property type="entry name" value="Glycosyltransf_2"/>
</dbReference>
<evidence type="ECO:0000313" key="3">
    <source>
        <dbReference type="EMBL" id="KDR39910.1"/>
    </source>
</evidence>
<dbReference type="Pfam" id="PF13692">
    <property type="entry name" value="Glyco_trans_1_4"/>
    <property type="match status" value="1"/>
</dbReference>
<dbReference type="InterPro" id="IPR001173">
    <property type="entry name" value="Glyco_trans_2-like"/>
</dbReference>
<sequence length="1307" mass="147104">MPFGGRGRSPKSGNYPSVGKAEHPMKFETVIRDTQKAGQTQSALPDVSVLLFVSPCERKALLRAVESVTSQTLASIELIVIDDTSDERISEWLSAAQARDSRIRVLRHQRTIGIPAVGWVEAYRHARANRIVLAREEDEFEPKALEALLTAEPSEANTFGFGYVDTVWIDEAAGEARTLPQPNRSQSLIMLRVDNFIARNTVLIPRRVIEAIGFLDPHALLAEASEWDFWRRFVEHFELKPLDVAVGTRHVTPETLSAKRMDHWAVEEWMRTERNDRLMLARIGEYDIHAPDPTHGAPTRDACLALAAEGDPELPAALAADTSWDPIDEGYILVVTVQYDASTALYFDLLGAPFGRRVRVVDHLATQHVDALMRASMLVVLRGVRQYQSWLDAARALKIPTYYFLDDNMPLLSQLGEAFMPGEDFSHDPFREALKDFNGVLLSSPRLEEYFRQHDLHKRLLNFPVGISIHEQERMRAAFGTCERRVGEIVFAFMGGLHRSKGVWELLIPALARVASEGARIHFVAPALGGESEVLERLPSLMRVTLVPWDHGYVHVLRRFARYAPDYMLLATSDTKNNSYKTRHPLLAARLLGAVAVIPDIEPYGEEIDHSISVMVEKPFELESWYRVLRDIVDGRVDAEVIKERNRRYCETNFSGEANVNVLRELVKAAGGTPSWHTQYRRVLALEHARVAPVAESTNATSLALALRRNADELLALRRGRRYSWRHRVLARPADLWNFCSPAFWPMQKASLAHGWKRRGATLEFSDSLHDKSYHEYEARLTAGTYSGVSFAIVTDGPREGKVTVELLSPEGAIVARSTRALGNVDLTQPVSFPLDLVRIAEPGVWRVRLKCRSATPVYVYELVNRKGFNMFYAQPSPFMMLQEASEKELVVARAKAARRLIGVEEKIAPSVVDVKFIIEGDIPTNFIIQRVIEEALGDTGTVQKILITDFTPDLLLDGGAVVMSRVSSPAALPMVEWLNLHKIPYVYYIDDNFWELRGDSPVAQYYQCEPVRSALRQIIRSAKTVIVNSPLLGEYIRKKFPGVSIECLNAPFDFSLIGSPLDPSNKGPGEVRVGFAGSITRADDFIEILPAFERLIARYPYVSLVFFGYCPPELLGRERVTFIEPVADYAEFIALKASYALDIGIAPMTGSEANRYKTNNKYREYGALKIAGIYTNTSPYKECVVDGETGVLVEHTVQSWYDALERLVVDTDLRARIARRAFEDVEMNYAQGIVAERWRVVLLDFACESAKAGRVTEVKFAAKISIQSRQLMERVRVKLLMLMSRTRVGLSGAPRPRSVGEQERNR</sequence>
<gene>
    <name evidence="3" type="ORF">BG61_28425</name>
</gene>
<keyword evidence="4" id="KW-1185">Reference proteome</keyword>
<dbReference type="PANTHER" id="PTHR43685">
    <property type="entry name" value="GLYCOSYLTRANSFERASE"/>
    <property type="match status" value="1"/>
</dbReference>
<comment type="caution">
    <text evidence="3">The sequence shown here is derived from an EMBL/GenBank/DDBJ whole genome shotgun (WGS) entry which is preliminary data.</text>
</comment>
<reference evidence="3 4" key="1">
    <citation type="submission" date="2014-03" db="EMBL/GenBank/DDBJ databases">
        <title>Draft Genome Sequences of Four Burkholderia Strains.</title>
        <authorList>
            <person name="Liu X.Y."/>
            <person name="Li C.X."/>
            <person name="Xu J.H."/>
        </authorList>
    </citation>
    <scope>NUCLEOTIDE SEQUENCE [LARGE SCALE GENOMIC DNA]</scope>
    <source>
        <strain evidence="3 4">DSM 50014</strain>
    </source>
</reference>
<dbReference type="SUPFAM" id="SSF53756">
    <property type="entry name" value="UDP-Glycosyltransferase/glycogen phosphorylase"/>
    <property type="match status" value="2"/>
</dbReference>
<dbReference type="PANTHER" id="PTHR43685:SF2">
    <property type="entry name" value="GLYCOSYLTRANSFERASE 2-LIKE DOMAIN-CONTAINING PROTEIN"/>
    <property type="match status" value="1"/>
</dbReference>
<evidence type="ECO:0000256" key="1">
    <source>
        <dbReference type="SAM" id="MobiDB-lite"/>
    </source>
</evidence>
<dbReference type="Pfam" id="PF00535">
    <property type="entry name" value="Glycos_transf_2"/>
    <property type="match status" value="1"/>
</dbReference>
<proteinExistence type="predicted"/>
<dbReference type="SUPFAM" id="SSF53448">
    <property type="entry name" value="Nucleotide-diphospho-sugar transferases"/>
    <property type="match status" value="1"/>
</dbReference>
<dbReference type="EMBL" id="JFHC01000049">
    <property type="protein sequence ID" value="KDR39910.1"/>
    <property type="molecule type" value="Genomic_DNA"/>
</dbReference>
<organism evidence="3 4">
    <name type="scientific">Caballeronia glathei</name>
    <dbReference type="NCBI Taxonomy" id="60547"/>
    <lineage>
        <taxon>Bacteria</taxon>
        <taxon>Pseudomonadati</taxon>
        <taxon>Pseudomonadota</taxon>
        <taxon>Betaproteobacteria</taxon>
        <taxon>Burkholderiales</taxon>
        <taxon>Burkholderiaceae</taxon>
        <taxon>Caballeronia</taxon>
    </lineage>
</organism>
<protein>
    <submittedName>
        <fullName evidence="3">Glycosyl transferase</fullName>
    </submittedName>
</protein>
<dbReference type="InterPro" id="IPR029044">
    <property type="entry name" value="Nucleotide-diphossugar_trans"/>
</dbReference>